<accession>A0A1I2NDV3</accession>
<dbReference type="AlphaFoldDB" id="A0A1I2NDV3"/>
<dbReference type="Proteomes" id="UP000199645">
    <property type="component" value="Unassembled WGS sequence"/>
</dbReference>
<feature type="chain" id="PRO_5011756123" evidence="1">
    <location>
        <begin position="29"/>
        <end position="63"/>
    </location>
</feature>
<keyword evidence="3" id="KW-1185">Reference proteome</keyword>
<dbReference type="EMBL" id="FONV01000047">
    <property type="protein sequence ID" value="SFG02034.1"/>
    <property type="molecule type" value="Genomic_DNA"/>
</dbReference>
<organism evidence="2 3">
    <name type="scientific">Actinoplanes philippinensis</name>
    <dbReference type="NCBI Taxonomy" id="35752"/>
    <lineage>
        <taxon>Bacteria</taxon>
        <taxon>Bacillati</taxon>
        <taxon>Actinomycetota</taxon>
        <taxon>Actinomycetes</taxon>
        <taxon>Micromonosporales</taxon>
        <taxon>Micromonosporaceae</taxon>
        <taxon>Actinoplanes</taxon>
    </lineage>
</organism>
<feature type="signal peptide" evidence="1">
    <location>
        <begin position="1"/>
        <end position="28"/>
    </location>
</feature>
<sequence length="63" mass="6689">MTRMLRLVGFVVAGVLAASLVSAPAALAAGEDSKDRAAASSSSGINPKKFKKKFKVRIRPYPR</sequence>
<evidence type="ECO:0000313" key="2">
    <source>
        <dbReference type="EMBL" id="SFG02034.1"/>
    </source>
</evidence>
<protein>
    <submittedName>
        <fullName evidence="2">Uncharacterized protein</fullName>
    </submittedName>
</protein>
<keyword evidence="1" id="KW-0732">Signal</keyword>
<dbReference type="RefSeq" id="WP_143134232.1">
    <property type="nucleotide sequence ID" value="NZ_BOMT01000102.1"/>
</dbReference>
<reference evidence="2 3" key="1">
    <citation type="submission" date="2016-10" db="EMBL/GenBank/DDBJ databases">
        <authorList>
            <person name="de Groot N.N."/>
        </authorList>
    </citation>
    <scope>NUCLEOTIDE SEQUENCE [LARGE SCALE GENOMIC DNA]</scope>
    <source>
        <strain evidence="2 3">DSM 43019</strain>
    </source>
</reference>
<name>A0A1I2NDV3_9ACTN</name>
<evidence type="ECO:0000313" key="3">
    <source>
        <dbReference type="Proteomes" id="UP000199645"/>
    </source>
</evidence>
<proteinExistence type="predicted"/>
<gene>
    <name evidence="2" type="ORF">SAMN05421541_1472</name>
</gene>
<evidence type="ECO:0000256" key="1">
    <source>
        <dbReference type="SAM" id="SignalP"/>
    </source>
</evidence>